<evidence type="ECO:0000313" key="8">
    <source>
        <dbReference type="EMBL" id="EQD34381.1"/>
    </source>
</evidence>
<keyword evidence="2" id="KW-0699">rRNA-binding</keyword>
<dbReference type="CDD" id="cd06087">
    <property type="entry name" value="KOW_RPS4"/>
    <property type="match status" value="1"/>
</dbReference>
<dbReference type="Pfam" id="PF00900">
    <property type="entry name" value="Ribosomal_S4e"/>
    <property type="match status" value="1"/>
</dbReference>
<evidence type="ECO:0000256" key="1">
    <source>
        <dbReference type="ARBA" id="ARBA00007500"/>
    </source>
</evidence>
<keyword evidence="4 8" id="KW-0689">Ribosomal protein</keyword>
<dbReference type="PANTHER" id="PTHR11581">
    <property type="entry name" value="30S/40S RIBOSOMAL PROTEIN S4"/>
    <property type="match status" value="1"/>
</dbReference>
<dbReference type="NCBIfam" id="NF003312">
    <property type="entry name" value="PRK04313.1"/>
    <property type="match status" value="1"/>
</dbReference>
<dbReference type="Gene3D" id="3.10.290.10">
    <property type="entry name" value="RNA-binding S4 domain"/>
    <property type="match status" value="1"/>
</dbReference>
<keyword evidence="3" id="KW-0694">RNA-binding</keyword>
<gene>
    <name evidence="8" type="ORF">B1B_17234</name>
</gene>
<dbReference type="GO" id="GO:0022627">
    <property type="term" value="C:cytosolic small ribosomal subunit"/>
    <property type="evidence" value="ECO:0007669"/>
    <property type="project" value="TreeGrafter"/>
</dbReference>
<dbReference type="PROSITE" id="PS50889">
    <property type="entry name" value="S4"/>
    <property type="match status" value="1"/>
</dbReference>
<dbReference type="PANTHER" id="PTHR11581:SF0">
    <property type="entry name" value="SMALL RIBOSOMAL SUBUNIT PROTEIN ES4"/>
    <property type="match status" value="1"/>
</dbReference>
<proteinExistence type="inferred from homology"/>
<dbReference type="EMBL" id="AUZY01011515">
    <property type="protein sequence ID" value="EQD34381.1"/>
    <property type="molecule type" value="Genomic_DNA"/>
</dbReference>
<feature type="non-terminal residue" evidence="8">
    <location>
        <position position="228"/>
    </location>
</feature>
<sequence>MTLRLKRRAAPRTWTIPRKGTRWVLRPRAGPHAQDQSMPLLHVLRDLRKIVRSTREARLLVNADQVRVDGEIVHDLARGIGLMDTVSLAAPLDEHYRVVKNARGKLVLVAIPPGEAAVKIGRIRSKQTVRGGRVQMTLHDGRNLLVAPDSEYHVGDSIKMELPGQKVLDHLPLAPGRLAFVSGGSHVGQFAHVERIEVRNSSQPNLVHFKEGFATTKHYVFVVGDQAP</sequence>
<evidence type="ECO:0000259" key="7">
    <source>
        <dbReference type="Pfam" id="PF08071"/>
    </source>
</evidence>
<dbReference type="InterPro" id="IPR013845">
    <property type="entry name" value="Ribosomal_eS4_central_region"/>
</dbReference>
<reference evidence="8" key="1">
    <citation type="submission" date="2013-08" db="EMBL/GenBank/DDBJ databases">
        <authorList>
            <person name="Mendez C."/>
            <person name="Richter M."/>
            <person name="Ferrer M."/>
            <person name="Sanchez J."/>
        </authorList>
    </citation>
    <scope>NUCLEOTIDE SEQUENCE</scope>
</reference>
<evidence type="ECO:0000256" key="5">
    <source>
        <dbReference type="ARBA" id="ARBA00023274"/>
    </source>
</evidence>
<evidence type="ECO:0000259" key="6">
    <source>
        <dbReference type="Pfam" id="PF00900"/>
    </source>
</evidence>
<dbReference type="HAMAP" id="MF_00485">
    <property type="entry name" value="Ribosomal_eS4"/>
    <property type="match status" value="1"/>
</dbReference>
<accession>T0YG47</accession>
<comment type="similarity">
    <text evidence="1">Belongs to the eukaryotic ribosomal protein eS4 family.</text>
</comment>
<feature type="domain" description="Small ribosomal subunit protein eS4 N-terminal" evidence="7">
    <location>
        <begin position="5"/>
        <end position="34"/>
    </location>
</feature>
<dbReference type="AlphaFoldDB" id="T0YG47"/>
<keyword evidence="5" id="KW-0687">Ribonucleoprotein</keyword>
<dbReference type="GO" id="GO:0003735">
    <property type="term" value="F:structural constituent of ribosome"/>
    <property type="evidence" value="ECO:0007669"/>
    <property type="project" value="InterPro"/>
</dbReference>
<name>T0YG47_9ZZZZ</name>
<dbReference type="Gene3D" id="2.30.30.30">
    <property type="match status" value="1"/>
</dbReference>
<dbReference type="InterPro" id="IPR014722">
    <property type="entry name" value="Rib_uL2_dom2"/>
</dbReference>
<dbReference type="InterPro" id="IPR000876">
    <property type="entry name" value="Ribosomal_eS4"/>
</dbReference>
<evidence type="ECO:0000256" key="3">
    <source>
        <dbReference type="ARBA" id="ARBA00022884"/>
    </source>
</evidence>
<dbReference type="SUPFAM" id="SSF55174">
    <property type="entry name" value="Alpha-L RNA-binding motif"/>
    <property type="match status" value="1"/>
</dbReference>
<dbReference type="InterPro" id="IPR041982">
    <property type="entry name" value="Ribosomal_eS4_KOW"/>
</dbReference>
<dbReference type="InterPro" id="IPR036986">
    <property type="entry name" value="S4_RNA-bd_sf"/>
</dbReference>
<dbReference type="InterPro" id="IPR038237">
    <property type="entry name" value="Ribosomal_eS4_central_sf"/>
</dbReference>
<dbReference type="GO" id="GO:0019843">
    <property type="term" value="F:rRNA binding"/>
    <property type="evidence" value="ECO:0007669"/>
    <property type="project" value="UniProtKB-KW"/>
</dbReference>
<comment type="caution">
    <text evidence="8">The sequence shown here is derived from an EMBL/GenBank/DDBJ whole genome shotgun (WGS) entry which is preliminary data.</text>
</comment>
<evidence type="ECO:0000256" key="4">
    <source>
        <dbReference type="ARBA" id="ARBA00022980"/>
    </source>
</evidence>
<dbReference type="InterPro" id="IPR013843">
    <property type="entry name" value="Ribosomal_eS4_N"/>
</dbReference>
<dbReference type="GO" id="GO:0006412">
    <property type="term" value="P:translation"/>
    <property type="evidence" value="ECO:0007669"/>
    <property type="project" value="InterPro"/>
</dbReference>
<dbReference type="Gene3D" id="2.40.50.740">
    <property type="match status" value="1"/>
</dbReference>
<protein>
    <submittedName>
        <fullName evidence="8">Ribosomal protein S4e</fullName>
    </submittedName>
</protein>
<dbReference type="PIRSF" id="PIRSF002116">
    <property type="entry name" value="Ribosomal_S4"/>
    <property type="match status" value="1"/>
</dbReference>
<evidence type="ECO:0000256" key="2">
    <source>
        <dbReference type="ARBA" id="ARBA00022730"/>
    </source>
</evidence>
<feature type="domain" description="Small ribosomal subunit protein eS4 central region" evidence="6">
    <location>
        <begin position="93"/>
        <end position="167"/>
    </location>
</feature>
<dbReference type="Pfam" id="PF08071">
    <property type="entry name" value="RS4NT"/>
    <property type="match status" value="1"/>
</dbReference>
<reference evidence="8" key="2">
    <citation type="journal article" date="2014" name="ISME J.">
        <title>Microbial stratification in low pH oxic and suboxic macroscopic growths along an acid mine drainage.</title>
        <authorList>
            <person name="Mendez-Garcia C."/>
            <person name="Mesa V."/>
            <person name="Sprenger R.R."/>
            <person name="Richter M."/>
            <person name="Diez M.S."/>
            <person name="Solano J."/>
            <person name="Bargiela R."/>
            <person name="Golyshina O.V."/>
            <person name="Manteca A."/>
            <person name="Ramos J.L."/>
            <person name="Gallego J.R."/>
            <person name="Llorente I."/>
            <person name="Martins Dos Santos V.A."/>
            <person name="Jensen O.N."/>
            <person name="Pelaez A.I."/>
            <person name="Sanchez J."/>
            <person name="Ferrer M."/>
        </authorList>
    </citation>
    <scope>NUCLEOTIDE SEQUENCE</scope>
</reference>
<organism evidence="8">
    <name type="scientific">mine drainage metagenome</name>
    <dbReference type="NCBI Taxonomy" id="410659"/>
    <lineage>
        <taxon>unclassified sequences</taxon>
        <taxon>metagenomes</taxon>
        <taxon>ecological metagenomes</taxon>
    </lineage>
</organism>
<dbReference type="CDD" id="cd00165">
    <property type="entry name" value="S4"/>
    <property type="match status" value="1"/>
</dbReference>